<evidence type="ECO:0000256" key="6">
    <source>
        <dbReference type="ARBA" id="ARBA00022695"/>
    </source>
</evidence>
<feature type="domain" description="Nucleotidyl transferase" evidence="11">
    <location>
        <begin position="8"/>
        <end position="243"/>
    </location>
</feature>
<dbReference type="OrthoDB" id="9803871at2"/>
<evidence type="ECO:0000256" key="7">
    <source>
        <dbReference type="ARBA" id="ARBA00022723"/>
    </source>
</evidence>
<dbReference type="InterPro" id="IPR005907">
    <property type="entry name" value="G1P_thy_trans_s"/>
</dbReference>
<dbReference type="NCBIfam" id="TIGR01207">
    <property type="entry name" value="rmlA"/>
    <property type="match status" value="1"/>
</dbReference>
<evidence type="ECO:0000256" key="9">
    <source>
        <dbReference type="ARBA" id="ARBA00049336"/>
    </source>
</evidence>
<evidence type="ECO:0000256" key="3">
    <source>
        <dbReference type="ARBA" id="ARBA00012461"/>
    </source>
</evidence>
<proteinExistence type="inferred from homology"/>
<dbReference type="Pfam" id="PF00483">
    <property type="entry name" value="NTP_transferase"/>
    <property type="match status" value="1"/>
</dbReference>
<protein>
    <recommendedName>
        <fullName evidence="4 10">Glucose-1-phosphate thymidylyltransferase</fullName>
        <ecNumber evidence="3 10">2.7.7.24</ecNumber>
    </recommendedName>
</protein>
<dbReference type="FunFam" id="3.90.550.10:FF:000023">
    <property type="entry name" value="Glucose-1-phosphate thymidylyltransferase"/>
    <property type="match status" value="1"/>
</dbReference>
<keyword evidence="5 10" id="KW-0808">Transferase</keyword>
<evidence type="ECO:0000256" key="2">
    <source>
        <dbReference type="ARBA" id="ARBA00010480"/>
    </source>
</evidence>
<dbReference type="PhylomeDB" id="Q46IF1"/>
<keyword evidence="13" id="KW-1185">Reference proteome</keyword>
<evidence type="ECO:0000256" key="5">
    <source>
        <dbReference type="ARBA" id="ARBA00022679"/>
    </source>
</evidence>
<dbReference type="AlphaFoldDB" id="Q46IF1"/>
<dbReference type="PANTHER" id="PTHR43532">
    <property type="entry name" value="GLUCOSE-1-PHOSPHATE THYMIDYLYLTRANSFERASE"/>
    <property type="match status" value="1"/>
</dbReference>
<gene>
    <name evidence="12" type="ordered locus">PMN2A_1237</name>
</gene>
<sequence>MQSQSQRKGIIIAGGIGKRLLPSTYSTNKHLFLLYDKPMIYYPLTTLMLGGIKDILIITLKSSIESYNKLLGDGGKWGINIQYSIQEEPKGIADAILLGEEFVGQSHTVIILGDNIFHGNNLYNLWKISDSFDKGSTIFAYQVSDPERYGVVDIDTNGDVLTIDEKPKIPKSNFAITGLYFYDNSVFDRIRKLNYSSRNELEVTSLNNSYIRDNLLKVELLGRGMSWFDAGTFDSFLDASLYIKTIQSRQGLMIGCPEEVAFRQGWIDRNQVVNLANTLEYSRYGEYLNEILESNK</sequence>
<organism evidence="12 13">
    <name type="scientific">Prochlorococcus marinus (strain NATL2A)</name>
    <dbReference type="NCBI Taxonomy" id="59920"/>
    <lineage>
        <taxon>Bacteria</taxon>
        <taxon>Bacillati</taxon>
        <taxon>Cyanobacteriota</taxon>
        <taxon>Cyanophyceae</taxon>
        <taxon>Synechococcales</taxon>
        <taxon>Prochlorococcaceae</taxon>
        <taxon>Prochlorococcus</taxon>
    </lineage>
</organism>
<dbReference type="SUPFAM" id="SSF53448">
    <property type="entry name" value="Nucleotide-diphospho-sugar transferases"/>
    <property type="match status" value="1"/>
</dbReference>
<reference evidence="12 13" key="1">
    <citation type="journal article" date="2007" name="PLoS Genet.">
        <title>Patterns and implications of gene gain and loss in the evolution of Prochlorococcus.</title>
        <authorList>
            <person name="Kettler G.C."/>
            <person name="Martiny A.C."/>
            <person name="Huang K."/>
            <person name="Zucker J."/>
            <person name="Coleman M.L."/>
            <person name="Rodrigue S."/>
            <person name="Chen F."/>
            <person name="Lapidus A."/>
            <person name="Ferriera S."/>
            <person name="Johnson J."/>
            <person name="Steglich C."/>
            <person name="Church G.M."/>
            <person name="Richardson P."/>
            <person name="Chisholm S.W."/>
        </authorList>
    </citation>
    <scope>NUCLEOTIDE SEQUENCE [LARGE SCALE GENOMIC DNA]</scope>
    <source>
        <strain evidence="12 13">NATL2A</strain>
    </source>
</reference>
<evidence type="ECO:0000313" key="12">
    <source>
        <dbReference type="EMBL" id="AAZ58727.1"/>
    </source>
</evidence>
<dbReference type="Proteomes" id="UP000002535">
    <property type="component" value="Chromosome"/>
</dbReference>
<name>Q46IF1_PROMT</name>
<keyword evidence="8 10" id="KW-0460">Magnesium</keyword>
<evidence type="ECO:0000256" key="8">
    <source>
        <dbReference type="ARBA" id="ARBA00022842"/>
    </source>
</evidence>
<dbReference type="Gene3D" id="3.90.550.10">
    <property type="entry name" value="Spore Coat Polysaccharide Biosynthesis Protein SpsA, Chain A"/>
    <property type="match status" value="1"/>
</dbReference>
<dbReference type="InterPro" id="IPR029044">
    <property type="entry name" value="Nucleotide-diphossugar_trans"/>
</dbReference>
<comment type="function">
    <text evidence="10">Catalyzes the formation of dTDP-glucose, from dTTP and glucose 1-phosphate, as well as its pyrophosphorolysis.</text>
</comment>
<keyword evidence="7 10" id="KW-0479">Metal-binding</keyword>
<dbReference type="InterPro" id="IPR005835">
    <property type="entry name" value="NTP_transferase_dom"/>
</dbReference>
<dbReference type="GO" id="GO:0046872">
    <property type="term" value="F:metal ion binding"/>
    <property type="evidence" value="ECO:0007669"/>
    <property type="project" value="UniProtKB-KW"/>
</dbReference>
<dbReference type="STRING" id="59920.PMN2A_1237"/>
<comment type="cofactor">
    <cofactor evidence="1">
        <name>Mg(2+)</name>
        <dbReference type="ChEBI" id="CHEBI:18420"/>
    </cofactor>
</comment>
<evidence type="ECO:0000313" key="13">
    <source>
        <dbReference type="Proteomes" id="UP000002535"/>
    </source>
</evidence>
<evidence type="ECO:0000256" key="10">
    <source>
        <dbReference type="RuleBase" id="RU003706"/>
    </source>
</evidence>
<dbReference type="KEGG" id="pmn:PMN2A_1237"/>
<evidence type="ECO:0000256" key="1">
    <source>
        <dbReference type="ARBA" id="ARBA00001946"/>
    </source>
</evidence>
<evidence type="ECO:0000259" key="11">
    <source>
        <dbReference type="Pfam" id="PF00483"/>
    </source>
</evidence>
<keyword evidence="6 10" id="KW-0548">Nucleotidyltransferase</keyword>
<dbReference type="GO" id="GO:0008879">
    <property type="term" value="F:glucose-1-phosphate thymidylyltransferase activity"/>
    <property type="evidence" value="ECO:0007669"/>
    <property type="project" value="UniProtKB-EC"/>
</dbReference>
<dbReference type="PANTHER" id="PTHR43532:SF1">
    <property type="entry name" value="GLUCOSE-1-PHOSPHATE THYMIDYLYLTRANSFERASE 1"/>
    <property type="match status" value="1"/>
</dbReference>
<comment type="catalytic activity">
    <reaction evidence="9 10">
        <text>dTTP + alpha-D-glucose 1-phosphate + H(+) = dTDP-alpha-D-glucose + diphosphate</text>
        <dbReference type="Rhea" id="RHEA:15225"/>
        <dbReference type="ChEBI" id="CHEBI:15378"/>
        <dbReference type="ChEBI" id="CHEBI:33019"/>
        <dbReference type="ChEBI" id="CHEBI:37568"/>
        <dbReference type="ChEBI" id="CHEBI:57477"/>
        <dbReference type="ChEBI" id="CHEBI:58601"/>
        <dbReference type="EC" id="2.7.7.24"/>
    </reaction>
</comment>
<dbReference type="EMBL" id="CP000095">
    <property type="protein sequence ID" value="AAZ58727.1"/>
    <property type="molecule type" value="Genomic_DNA"/>
</dbReference>
<comment type="similarity">
    <text evidence="2 10">Belongs to the glucose-1-phosphate thymidylyltransferase family.</text>
</comment>
<dbReference type="HOGENOM" id="CLU_029499_9_0_3"/>
<dbReference type="RefSeq" id="WP_011295581.1">
    <property type="nucleotide sequence ID" value="NC_007335.2"/>
</dbReference>
<evidence type="ECO:0000256" key="4">
    <source>
        <dbReference type="ARBA" id="ARBA00017654"/>
    </source>
</evidence>
<dbReference type="EC" id="2.7.7.24" evidence="3 10"/>
<accession>Q46IF1</accession>